<dbReference type="Proteomes" id="UP000784294">
    <property type="component" value="Unassembled WGS sequence"/>
</dbReference>
<dbReference type="AlphaFoldDB" id="A0A3S5AP25"/>
<evidence type="ECO:0000313" key="1">
    <source>
        <dbReference type="EMBL" id="VEL24938.1"/>
    </source>
</evidence>
<dbReference type="InterPro" id="IPR038175">
    <property type="entry name" value="CBM21_dom_sf"/>
</dbReference>
<keyword evidence="2" id="KW-1185">Reference proteome</keyword>
<comment type="caution">
    <text evidence="1">The sequence shown here is derived from an EMBL/GenBank/DDBJ whole genome shotgun (WGS) entry which is preliminary data.</text>
</comment>
<dbReference type="EMBL" id="CAAALY010070718">
    <property type="protein sequence ID" value="VEL24938.1"/>
    <property type="molecule type" value="Genomic_DNA"/>
</dbReference>
<reference evidence="1" key="1">
    <citation type="submission" date="2018-11" db="EMBL/GenBank/DDBJ databases">
        <authorList>
            <consortium name="Pathogen Informatics"/>
        </authorList>
    </citation>
    <scope>NUCLEOTIDE SEQUENCE</scope>
</reference>
<accession>A0A3S5AP25</accession>
<organism evidence="1 2">
    <name type="scientific">Protopolystoma xenopodis</name>
    <dbReference type="NCBI Taxonomy" id="117903"/>
    <lineage>
        <taxon>Eukaryota</taxon>
        <taxon>Metazoa</taxon>
        <taxon>Spiralia</taxon>
        <taxon>Lophotrochozoa</taxon>
        <taxon>Platyhelminthes</taxon>
        <taxon>Monogenea</taxon>
        <taxon>Polyopisthocotylea</taxon>
        <taxon>Polystomatidea</taxon>
        <taxon>Polystomatidae</taxon>
        <taxon>Protopolystoma</taxon>
    </lineage>
</organism>
<proteinExistence type="predicted"/>
<gene>
    <name evidence="1" type="ORF">PXEA_LOCUS18378</name>
</gene>
<evidence type="ECO:0000313" key="2">
    <source>
        <dbReference type="Proteomes" id="UP000784294"/>
    </source>
</evidence>
<protein>
    <submittedName>
        <fullName evidence="1">Uncharacterized protein</fullName>
    </submittedName>
</protein>
<sequence>MPFGSYLRSTNGPTPFTSTCDTFSFQLDMPKGVREIEFAVRYRWGQLETRLFVDETDRCSESESDDFASSHEAWDNNSGQNYRLTGRSHRQTESIFRLPQALVYGIRV</sequence>
<name>A0A3S5AP25_9PLAT</name>
<dbReference type="Gene3D" id="2.60.40.2440">
    <property type="entry name" value="Carbohydrate binding type-21 domain"/>
    <property type="match status" value="1"/>
</dbReference>